<proteinExistence type="predicted"/>
<dbReference type="EMBL" id="ATAM02000013">
    <property type="protein sequence ID" value="KAL0240683.1"/>
    <property type="molecule type" value="Genomic_DNA"/>
</dbReference>
<accession>A0ABR3BJ12</accession>
<dbReference type="Proteomes" id="UP000054399">
    <property type="component" value="Unassembled WGS sequence"/>
</dbReference>
<name>A0ABR3BJ12_9TREE</name>
<keyword evidence="1" id="KW-0812">Transmembrane</keyword>
<protein>
    <submittedName>
        <fullName evidence="2">Uncharacterized protein</fullName>
    </submittedName>
</protein>
<feature type="transmembrane region" description="Helical" evidence="1">
    <location>
        <begin position="39"/>
        <end position="61"/>
    </location>
</feature>
<comment type="caution">
    <text evidence="2">The sequence shown here is derived from an EMBL/GenBank/DDBJ whole genome shotgun (WGS) entry which is preliminary data.</text>
</comment>
<sequence>MVWTSRKTLTAQIHESRVEERFSSSTCVLQMKRHSRPPASTLISVTSHYAVPAVTVLASWWKRLLSRIQKGGGRRR</sequence>
<evidence type="ECO:0000313" key="2">
    <source>
        <dbReference type="EMBL" id="KAL0240683.1"/>
    </source>
</evidence>
<dbReference type="GeneID" id="91993337"/>
<keyword evidence="1" id="KW-0472">Membrane</keyword>
<evidence type="ECO:0000313" key="3">
    <source>
        <dbReference type="Proteomes" id="UP000054399"/>
    </source>
</evidence>
<dbReference type="RefSeq" id="XP_066611182.1">
    <property type="nucleotide sequence ID" value="XM_066760910.1"/>
</dbReference>
<evidence type="ECO:0000256" key="1">
    <source>
        <dbReference type="SAM" id="Phobius"/>
    </source>
</evidence>
<organism evidence="2 3">
    <name type="scientific">Cryptococcus tetragattii IND107</name>
    <dbReference type="NCBI Taxonomy" id="1296105"/>
    <lineage>
        <taxon>Eukaryota</taxon>
        <taxon>Fungi</taxon>
        <taxon>Dikarya</taxon>
        <taxon>Basidiomycota</taxon>
        <taxon>Agaricomycotina</taxon>
        <taxon>Tremellomycetes</taxon>
        <taxon>Tremellales</taxon>
        <taxon>Cryptococcaceae</taxon>
        <taxon>Cryptococcus</taxon>
        <taxon>Cryptococcus gattii species complex</taxon>
    </lineage>
</organism>
<keyword evidence="1" id="KW-1133">Transmembrane helix</keyword>
<reference evidence="3" key="1">
    <citation type="submission" date="2015-01" db="EMBL/GenBank/DDBJ databases">
        <title>The Genome Sequence of Cryptococcus gattii MMRL2647.</title>
        <authorList>
            <consortium name="The Broad Institute Genomics Platform"/>
            <person name="Cuomo C."/>
            <person name="Litvintseva A."/>
            <person name="Chen Y."/>
            <person name="Heitman J."/>
            <person name="Sun S."/>
            <person name="Springer D."/>
            <person name="Dromer F."/>
            <person name="Young S."/>
            <person name="Zeng Q."/>
            <person name="Gargeya S."/>
            <person name="Abouelleil A."/>
            <person name="Alvarado L."/>
            <person name="Chapman S.B."/>
            <person name="Gainer-Dewar J."/>
            <person name="Goldberg J."/>
            <person name="Griggs A."/>
            <person name="Gujja S."/>
            <person name="Hansen M."/>
            <person name="Howarth C."/>
            <person name="Imamovic A."/>
            <person name="Larimer J."/>
            <person name="Murphy C."/>
            <person name="Naylor J."/>
            <person name="Pearson M."/>
            <person name="Priest M."/>
            <person name="Roberts A."/>
            <person name="Saif S."/>
            <person name="Shea T."/>
            <person name="Sykes S."/>
            <person name="Wortman J."/>
            <person name="Nusbaum C."/>
            <person name="Birren B."/>
        </authorList>
    </citation>
    <scope>NUCLEOTIDE SEQUENCE [LARGE SCALE GENOMIC DNA]</scope>
    <source>
        <strain evidence="3">IND107</strain>
    </source>
</reference>
<reference evidence="2 3" key="2">
    <citation type="submission" date="2024-01" db="EMBL/GenBank/DDBJ databases">
        <title>Comparative genomics of Cryptococcus and Kwoniella reveals pathogenesis evolution and contrasting modes of karyotype evolution via chromosome fusion or intercentromeric recombination.</title>
        <authorList>
            <person name="Coelho M.A."/>
            <person name="David-Palma M."/>
            <person name="Shea T."/>
            <person name="Bowers K."/>
            <person name="Mcginley-Smith S."/>
            <person name="Mohammad A.W."/>
            <person name="Gnirke A."/>
            <person name="Yurkov A.M."/>
            <person name="Nowrousian M."/>
            <person name="Sun S."/>
            <person name="Cuomo C.A."/>
            <person name="Heitman J."/>
        </authorList>
    </citation>
    <scope>NUCLEOTIDE SEQUENCE [LARGE SCALE GENOMIC DNA]</scope>
    <source>
        <strain evidence="2 3">IND107</strain>
    </source>
</reference>
<gene>
    <name evidence="2" type="ORF">I308_106482</name>
</gene>
<keyword evidence="3" id="KW-1185">Reference proteome</keyword>